<dbReference type="OrthoDB" id="3773711at2"/>
<evidence type="ECO:0000313" key="2">
    <source>
        <dbReference type="Proteomes" id="UP000198727"/>
    </source>
</evidence>
<accession>A0A1I5Y0P9</accession>
<dbReference type="STRING" id="587909.SAMN05421810_106354"/>
<protein>
    <submittedName>
        <fullName evidence="1">Uncharacterized protein</fullName>
    </submittedName>
</protein>
<dbReference type="EMBL" id="FOWW01000006">
    <property type="protein sequence ID" value="SFQ37755.1"/>
    <property type="molecule type" value="Genomic_DNA"/>
</dbReference>
<sequence>MSWSDFYRRRDVMAEVLRRARHDPAGPLPFAEVPGAVETFGTPESLLLALQHRWTQLLSGQLRAEVAGPEDAADLPPGRDADQVDAVGRAWHAAVREHPTLAALLDAHGDRHPTVRAARRTELGMLAVAAGLAEPYEPAEDTARVGAALRTLLRHQPDRAASRWRHPVDQLLRKLAPTA</sequence>
<reference evidence="2" key="1">
    <citation type="submission" date="2016-10" db="EMBL/GenBank/DDBJ databases">
        <authorList>
            <person name="Varghese N."/>
            <person name="Submissions S."/>
        </authorList>
    </citation>
    <scope>NUCLEOTIDE SEQUENCE [LARGE SCALE GENOMIC DNA]</scope>
    <source>
        <strain evidence="2">CGMCC 4.5579</strain>
    </source>
</reference>
<dbReference type="AlphaFoldDB" id="A0A1I5Y0P9"/>
<evidence type="ECO:0000313" key="1">
    <source>
        <dbReference type="EMBL" id="SFQ37755.1"/>
    </source>
</evidence>
<proteinExistence type="predicted"/>
<gene>
    <name evidence="1" type="ORF">SAMN05421810_106354</name>
</gene>
<name>A0A1I5Y0P9_9PSEU</name>
<keyword evidence="2" id="KW-1185">Reference proteome</keyword>
<organism evidence="1 2">
    <name type="scientific">Amycolatopsis arida</name>
    <dbReference type="NCBI Taxonomy" id="587909"/>
    <lineage>
        <taxon>Bacteria</taxon>
        <taxon>Bacillati</taxon>
        <taxon>Actinomycetota</taxon>
        <taxon>Actinomycetes</taxon>
        <taxon>Pseudonocardiales</taxon>
        <taxon>Pseudonocardiaceae</taxon>
        <taxon>Amycolatopsis</taxon>
    </lineage>
</organism>
<dbReference type="Proteomes" id="UP000198727">
    <property type="component" value="Unassembled WGS sequence"/>
</dbReference>
<dbReference type="RefSeq" id="WP_092532044.1">
    <property type="nucleotide sequence ID" value="NZ_FOWW01000006.1"/>
</dbReference>